<evidence type="ECO:0000313" key="2">
    <source>
        <dbReference type="Proteomes" id="UP001175211"/>
    </source>
</evidence>
<dbReference type="Proteomes" id="UP001175211">
    <property type="component" value="Unassembled WGS sequence"/>
</dbReference>
<gene>
    <name evidence="1" type="ORF">EV420DRAFT_1483304</name>
</gene>
<protein>
    <submittedName>
        <fullName evidence="1">Uncharacterized protein</fullName>
    </submittedName>
</protein>
<proteinExistence type="predicted"/>
<keyword evidence="2" id="KW-1185">Reference proteome</keyword>
<dbReference type="GeneID" id="85353511"/>
<reference evidence="1" key="1">
    <citation type="submission" date="2023-06" db="EMBL/GenBank/DDBJ databases">
        <authorList>
            <consortium name="Lawrence Berkeley National Laboratory"/>
            <person name="Ahrendt S."/>
            <person name="Sahu N."/>
            <person name="Indic B."/>
            <person name="Wong-Bajracharya J."/>
            <person name="Merenyi Z."/>
            <person name="Ke H.-M."/>
            <person name="Monk M."/>
            <person name="Kocsube S."/>
            <person name="Drula E."/>
            <person name="Lipzen A."/>
            <person name="Balint B."/>
            <person name="Henrissat B."/>
            <person name="Andreopoulos B."/>
            <person name="Martin F.M."/>
            <person name="Harder C.B."/>
            <person name="Rigling D."/>
            <person name="Ford K.L."/>
            <person name="Foster G.D."/>
            <person name="Pangilinan J."/>
            <person name="Papanicolaou A."/>
            <person name="Barry K."/>
            <person name="LaButti K."/>
            <person name="Viragh M."/>
            <person name="Koriabine M."/>
            <person name="Yan M."/>
            <person name="Riley R."/>
            <person name="Champramary S."/>
            <person name="Plett K.L."/>
            <person name="Tsai I.J."/>
            <person name="Slot J."/>
            <person name="Sipos G."/>
            <person name="Plett J."/>
            <person name="Nagy L.G."/>
            <person name="Grigoriev I.V."/>
        </authorList>
    </citation>
    <scope>NUCLEOTIDE SEQUENCE</scope>
    <source>
        <strain evidence="1">CCBAS 213</strain>
    </source>
</reference>
<dbReference type="EMBL" id="JAUEPS010000040">
    <property type="protein sequence ID" value="KAK0448884.1"/>
    <property type="molecule type" value="Genomic_DNA"/>
</dbReference>
<accession>A0AA39JWT0</accession>
<evidence type="ECO:0000313" key="1">
    <source>
        <dbReference type="EMBL" id="KAK0448884.1"/>
    </source>
</evidence>
<dbReference type="AlphaFoldDB" id="A0AA39JWT0"/>
<comment type="caution">
    <text evidence="1">The sequence shown here is derived from an EMBL/GenBank/DDBJ whole genome shotgun (WGS) entry which is preliminary data.</text>
</comment>
<sequence>MSYRIGGYYMSFSTLPKVMDAYKMTNPLNYDDTMIELAINYWLCHMEKKNVLAAYIHWENDGPGMMFVSSFKRDWAIAKDWLMTGTGINAEELKWITLLDNRRITIGGIEPPKKIIRRLNKPPSEILAEI</sequence>
<dbReference type="RefSeq" id="XP_060326599.1">
    <property type="nucleotide sequence ID" value="XM_060469963.1"/>
</dbReference>
<organism evidence="1 2">
    <name type="scientific">Armillaria tabescens</name>
    <name type="common">Ringless honey mushroom</name>
    <name type="synonym">Agaricus tabescens</name>
    <dbReference type="NCBI Taxonomy" id="1929756"/>
    <lineage>
        <taxon>Eukaryota</taxon>
        <taxon>Fungi</taxon>
        <taxon>Dikarya</taxon>
        <taxon>Basidiomycota</taxon>
        <taxon>Agaricomycotina</taxon>
        <taxon>Agaricomycetes</taxon>
        <taxon>Agaricomycetidae</taxon>
        <taxon>Agaricales</taxon>
        <taxon>Marasmiineae</taxon>
        <taxon>Physalacriaceae</taxon>
        <taxon>Desarmillaria</taxon>
    </lineage>
</organism>
<name>A0AA39JWT0_ARMTA</name>